<evidence type="ECO:0000313" key="3">
    <source>
        <dbReference type="EMBL" id="MCW3712148.1"/>
    </source>
</evidence>
<evidence type="ECO:0000313" key="4">
    <source>
        <dbReference type="Proteomes" id="UP000191686"/>
    </source>
</evidence>
<feature type="transmembrane region" description="Helical" evidence="2">
    <location>
        <begin position="76"/>
        <end position="94"/>
    </location>
</feature>
<dbReference type="EMBL" id="JYMX02000008">
    <property type="protein sequence ID" value="MCW3712148.1"/>
    <property type="molecule type" value="Genomic_DNA"/>
</dbReference>
<keyword evidence="2" id="KW-1133">Transmembrane helix</keyword>
<keyword evidence="2" id="KW-0472">Membrane</keyword>
<feature type="compositionally biased region" description="Basic and acidic residues" evidence="1">
    <location>
        <begin position="420"/>
        <end position="435"/>
    </location>
</feature>
<proteinExistence type="predicted"/>
<feature type="transmembrane region" description="Helical" evidence="2">
    <location>
        <begin position="44"/>
        <end position="64"/>
    </location>
</feature>
<organism evidence="3 4">
    <name type="scientific">Burkholderia cenocepacia</name>
    <dbReference type="NCBI Taxonomy" id="95486"/>
    <lineage>
        <taxon>Bacteria</taxon>
        <taxon>Pseudomonadati</taxon>
        <taxon>Pseudomonadota</taxon>
        <taxon>Betaproteobacteria</taxon>
        <taxon>Burkholderiales</taxon>
        <taxon>Burkholderiaceae</taxon>
        <taxon>Burkholderia</taxon>
        <taxon>Burkholderia cepacia complex</taxon>
    </lineage>
</organism>
<evidence type="ECO:0000256" key="2">
    <source>
        <dbReference type="SAM" id="Phobius"/>
    </source>
</evidence>
<protein>
    <submittedName>
        <fullName evidence="3">Uncharacterized protein</fullName>
    </submittedName>
</protein>
<dbReference type="AlphaFoldDB" id="A0ABD4UCR9"/>
<name>A0ABD4UCR9_9BURK</name>
<reference evidence="3 4" key="2">
    <citation type="journal article" date="2017" name="Front. Microbiol.">
        <title>Genomics Reveals a Unique Clone of Burkholderia cenocepacia Harboring an Actively Excising Novel Genomic Island.</title>
        <authorList>
            <person name="Patil P.P."/>
            <person name="Mali S."/>
            <person name="Midha S."/>
            <person name="Gautam V."/>
            <person name="Dash L."/>
            <person name="Kumar S."/>
            <person name="Shastri J."/>
            <person name="Singhal L."/>
            <person name="Patil P.B."/>
        </authorList>
    </citation>
    <scope>NUCLEOTIDE SEQUENCE [LARGE SCALE GENOMIC DNA]</scope>
    <source>
        <strain evidence="3 4">BC-19</strain>
    </source>
</reference>
<keyword evidence="2" id="KW-0812">Transmembrane</keyword>
<dbReference type="RefSeq" id="WP_080323384.1">
    <property type="nucleotide sequence ID" value="NZ_JYMX02000008.1"/>
</dbReference>
<comment type="caution">
    <text evidence="3">The sequence shown here is derived from an EMBL/GenBank/DDBJ whole genome shotgun (WGS) entry which is preliminary data.</text>
</comment>
<feature type="transmembrane region" description="Helical" evidence="2">
    <location>
        <begin position="303"/>
        <end position="327"/>
    </location>
</feature>
<accession>A0ABD4UCR9</accession>
<feature type="region of interest" description="Disordered" evidence="1">
    <location>
        <begin position="418"/>
        <end position="440"/>
    </location>
</feature>
<evidence type="ECO:0000256" key="1">
    <source>
        <dbReference type="SAM" id="MobiDB-lite"/>
    </source>
</evidence>
<dbReference type="Proteomes" id="UP000191686">
    <property type="component" value="Unassembled WGS sequence"/>
</dbReference>
<reference evidence="3 4" key="1">
    <citation type="journal article" date="2017" name="Front. Microbiol.">
        <title>Genomics reveals a unique clone of Burkholderia cenocepacia harbouring an actively excising novel genomic island.</title>
        <authorList>
            <person name="Patil P."/>
            <person name="Mali S."/>
            <person name="Midha S."/>
            <person name="Gautam V."/>
            <person name="Dash L."/>
            <person name="Kumar S."/>
            <person name="Shastri J."/>
            <person name="Singhal L."/>
            <person name="Patil P.B."/>
        </authorList>
    </citation>
    <scope>NUCLEOTIDE SEQUENCE [LARGE SCALE GENOMIC DNA]</scope>
    <source>
        <strain evidence="3 4">BC-19</strain>
    </source>
</reference>
<gene>
    <name evidence="3" type="ORF">UE95_012700</name>
</gene>
<sequence length="457" mass="50489">MKKQAFSATFALLIFTGIYAFCELVYNFSLVNFLSSKNTEIAVFNYLETFGKSLSAIGISLFIIKLIPAKKIAVKMAIFFALGVGIFSVEGIVFDKIVHSLSPEAKIQAYVLGAYRNAALNEQLPTSIKDPVEIANIGLSNQVQGDIKAQVQSLFASSLNPDAMMPFFANYQTLSDKLDSIYALYAIQSKRYEGYKGMMKEKVDREFMRQAGVPPGLSKDAFMKAISAKSESLQKFQKTVLIPGSDKLGIKPVTGADLPIGMTQDQFRSFIQAKVDEVKHKTALSAQNVENLPYAYEIISSVYIPPLAIALSLLSIILNVGSLLFAIKKPLVLIVPALVALGFYSSDVNVKPYMKPILNVEHSLLTIGKPLVWTIHHIAINDTNPNEADIIRIKKPEPMDFTDLESKLKTLQAEVAKQAPETDGRITADENRLKNDSSYFGEIRSNQKINPYTGQSY</sequence>